<organism evidence="1">
    <name type="scientific">Octopus bimaculoides</name>
    <name type="common">California two-spotted octopus</name>
    <dbReference type="NCBI Taxonomy" id="37653"/>
    <lineage>
        <taxon>Eukaryota</taxon>
        <taxon>Metazoa</taxon>
        <taxon>Spiralia</taxon>
        <taxon>Lophotrochozoa</taxon>
        <taxon>Mollusca</taxon>
        <taxon>Cephalopoda</taxon>
        <taxon>Coleoidea</taxon>
        <taxon>Octopodiformes</taxon>
        <taxon>Octopoda</taxon>
        <taxon>Incirrata</taxon>
        <taxon>Octopodidae</taxon>
        <taxon>Octopus</taxon>
    </lineage>
</organism>
<evidence type="ECO:0000313" key="1">
    <source>
        <dbReference type="EMBL" id="KOF76245.1"/>
    </source>
</evidence>
<gene>
    <name evidence="1" type="ORF">OCBIM_22033569mg</name>
</gene>
<dbReference type="AlphaFoldDB" id="A0A0L8GI81"/>
<accession>A0A0L8GI81</accession>
<name>A0A0L8GI81_OCTBM</name>
<reference evidence="1" key="1">
    <citation type="submission" date="2015-07" db="EMBL/GenBank/DDBJ databases">
        <title>MeaNS - Measles Nucleotide Surveillance Program.</title>
        <authorList>
            <person name="Tran T."/>
            <person name="Druce J."/>
        </authorList>
    </citation>
    <scope>NUCLEOTIDE SEQUENCE</scope>
    <source>
        <strain evidence="1">UCB-OBI-ISO-001</strain>
        <tissue evidence="1">Gonad</tissue>
    </source>
</reference>
<protein>
    <submittedName>
        <fullName evidence="1">Uncharacterized protein</fullName>
    </submittedName>
</protein>
<sequence>MPFCTLHLLALQLLRNSEPPEVKAIVLRRYTLPMNGSYQIRNDLGQKEATHPDLHEEVSKPSLPLVKIADNSH</sequence>
<proteinExistence type="predicted"/>
<dbReference type="EMBL" id="KQ421836">
    <property type="protein sequence ID" value="KOF76245.1"/>
    <property type="molecule type" value="Genomic_DNA"/>
</dbReference>